<dbReference type="PROSITE" id="PS50110">
    <property type="entry name" value="RESPONSE_REGULATORY"/>
    <property type="match status" value="1"/>
</dbReference>
<reference evidence="5 6" key="1">
    <citation type="submission" date="2017-09" db="EMBL/GenBank/DDBJ databases">
        <title>Depth-based differentiation of microbial function through sediment-hosted aquifers and enrichment of novel symbionts in the deep terrestrial subsurface.</title>
        <authorList>
            <person name="Probst A.J."/>
            <person name="Ladd B."/>
            <person name="Jarett J.K."/>
            <person name="Geller-Mcgrath D.E."/>
            <person name="Sieber C.M."/>
            <person name="Emerson J.B."/>
            <person name="Anantharaman K."/>
            <person name="Thomas B.C."/>
            <person name="Malmstrom R."/>
            <person name="Stieglmeier M."/>
            <person name="Klingl A."/>
            <person name="Woyke T."/>
            <person name="Ryan C.M."/>
            <person name="Banfield J.F."/>
        </authorList>
    </citation>
    <scope>NUCLEOTIDE SEQUENCE [LARGE SCALE GENOMIC DNA]</scope>
    <source>
        <strain evidence="5">CG22_combo_CG10-13_8_21_14_all_42_17</strain>
    </source>
</reference>
<proteinExistence type="predicted"/>
<keyword evidence="1 3" id="KW-0597">Phosphoprotein</keyword>
<dbReference type="Proteomes" id="UP000229794">
    <property type="component" value="Unassembled WGS sequence"/>
</dbReference>
<dbReference type="EMBL" id="PCST01000022">
    <property type="protein sequence ID" value="PIP55671.1"/>
    <property type="molecule type" value="Genomic_DNA"/>
</dbReference>
<dbReference type="Pfam" id="PF00072">
    <property type="entry name" value="Response_reg"/>
    <property type="match status" value="1"/>
</dbReference>
<accession>A0A2H0BDG3</accession>
<protein>
    <recommendedName>
        <fullName evidence="4">Response regulatory domain-containing protein</fullName>
    </recommendedName>
</protein>
<feature type="domain" description="Response regulatory" evidence="4">
    <location>
        <begin position="2"/>
        <end position="124"/>
    </location>
</feature>
<evidence type="ECO:0000256" key="1">
    <source>
        <dbReference type="ARBA" id="ARBA00022553"/>
    </source>
</evidence>
<name>A0A2H0BDG3_9BACT</name>
<evidence type="ECO:0000256" key="2">
    <source>
        <dbReference type="ARBA" id="ARBA00023012"/>
    </source>
</evidence>
<dbReference type="SMART" id="SM00448">
    <property type="entry name" value="REC"/>
    <property type="match status" value="1"/>
</dbReference>
<comment type="caution">
    <text evidence="5">The sequence shown here is derived from an EMBL/GenBank/DDBJ whole genome shotgun (WGS) entry which is preliminary data.</text>
</comment>
<dbReference type="PANTHER" id="PTHR44591">
    <property type="entry name" value="STRESS RESPONSE REGULATOR PROTEIN 1"/>
    <property type="match status" value="1"/>
</dbReference>
<dbReference type="PANTHER" id="PTHR44591:SF14">
    <property type="entry name" value="PROTEIN PILG"/>
    <property type="match status" value="1"/>
</dbReference>
<dbReference type="InterPro" id="IPR011006">
    <property type="entry name" value="CheY-like_superfamily"/>
</dbReference>
<evidence type="ECO:0000256" key="3">
    <source>
        <dbReference type="PROSITE-ProRule" id="PRU00169"/>
    </source>
</evidence>
<gene>
    <name evidence="5" type="ORF">COX06_01945</name>
</gene>
<dbReference type="AlphaFoldDB" id="A0A2H0BDG3"/>
<dbReference type="GO" id="GO:0000160">
    <property type="term" value="P:phosphorelay signal transduction system"/>
    <property type="evidence" value="ECO:0007669"/>
    <property type="project" value="UniProtKB-KW"/>
</dbReference>
<dbReference type="InterPro" id="IPR001789">
    <property type="entry name" value="Sig_transdc_resp-reg_receiver"/>
</dbReference>
<dbReference type="CDD" id="cd00156">
    <property type="entry name" value="REC"/>
    <property type="match status" value="1"/>
</dbReference>
<feature type="modified residue" description="4-aspartylphosphate" evidence="3">
    <location>
        <position position="52"/>
    </location>
</feature>
<evidence type="ECO:0000313" key="5">
    <source>
        <dbReference type="EMBL" id="PIP55671.1"/>
    </source>
</evidence>
<organism evidence="5 6">
    <name type="scientific">Candidatus Zambryskibacteria bacterium CG22_combo_CG10-13_8_21_14_all_42_17</name>
    <dbReference type="NCBI Taxonomy" id="1975118"/>
    <lineage>
        <taxon>Bacteria</taxon>
        <taxon>Candidatus Zambryskiibacteriota</taxon>
    </lineage>
</organism>
<evidence type="ECO:0000313" key="6">
    <source>
        <dbReference type="Proteomes" id="UP000229794"/>
    </source>
</evidence>
<dbReference type="Gene3D" id="3.40.50.2300">
    <property type="match status" value="1"/>
</dbReference>
<dbReference type="SUPFAM" id="SSF52172">
    <property type="entry name" value="CheY-like"/>
    <property type="match status" value="1"/>
</dbReference>
<sequence>MRVLIVEDDKDIQFVIREVFNDAGCDVLVASDGEEAWELLQKGEKFDKILSDQSMPRMNGLELLQKVRSSDITASVEFVLMSSGLVVSESDQTPIRIACKRLGILFLEKPFPYGALRFLCTEKEGNN</sequence>
<keyword evidence="2" id="KW-0902">Two-component regulatory system</keyword>
<evidence type="ECO:0000259" key="4">
    <source>
        <dbReference type="PROSITE" id="PS50110"/>
    </source>
</evidence>
<dbReference type="InterPro" id="IPR050595">
    <property type="entry name" value="Bact_response_regulator"/>
</dbReference>